<name>A0A4P9Y8X6_9FUNG</name>
<keyword evidence="2" id="KW-0732">Signal</keyword>
<feature type="compositionally biased region" description="Polar residues" evidence="1">
    <location>
        <begin position="165"/>
        <end position="175"/>
    </location>
</feature>
<dbReference type="EMBL" id="KZ987746">
    <property type="protein sequence ID" value="RKP15242.1"/>
    <property type="molecule type" value="Genomic_DNA"/>
</dbReference>
<feature type="compositionally biased region" description="Polar residues" evidence="1">
    <location>
        <begin position="206"/>
        <end position="220"/>
    </location>
</feature>
<evidence type="ECO:0000256" key="1">
    <source>
        <dbReference type="SAM" id="MobiDB-lite"/>
    </source>
</evidence>
<gene>
    <name evidence="3" type="ORF">BJ684DRAFT_18410</name>
</gene>
<dbReference type="AlphaFoldDB" id="A0A4P9Y8X6"/>
<dbReference type="Proteomes" id="UP000267251">
    <property type="component" value="Unassembled WGS sequence"/>
</dbReference>
<evidence type="ECO:0000313" key="3">
    <source>
        <dbReference type="EMBL" id="RKP15242.1"/>
    </source>
</evidence>
<accession>A0A4P9Y8X6</accession>
<feature type="region of interest" description="Disordered" evidence="1">
    <location>
        <begin position="153"/>
        <end position="220"/>
    </location>
</feature>
<sequence>MHLPTFSLLTTLVLMAPSSLLAAGWNTGGGGGTGSSGGGYGGGWYNGAMNAGNALSHMDPSKPYLNATWTFKIQNDVSVSLHSYAPYVKGATKVTFPFQLDFSSAHLYINITATNTSSSSGPSGRSTFRGTTLLGNKSVSADLIVVIEPPRTKAGAAWEEDPESTQDSPQGNAPPSNSGVSNDNFVSSSNDSVSSNDQSTDDQSSAPNGQSESNGKLQIN</sequence>
<reference evidence="4" key="1">
    <citation type="journal article" date="2018" name="Nat. Microbiol.">
        <title>Leveraging single-cell genomics to expand the fungal tree of life.</title>
        <authorList>
            <person name="Ahrendt S.R."/>
            <person name="Quandt C.A."/>
            <person name="Ciobanu D."/>
            <person name="Clum A."/>
            <person name="Salamov A."/>
            <person name="Andreopoulos B."/>
            <person name="Cheng J.F."/>
            <person name="Woyke T."/>
            <person name="Pelin A."/>
            <person name="Henrissat B."/>
            <person name="Reynolds N.K."/>
            <person name="Benny G.L."/>
            <person name="Smith M.E."/>
            <person name="James T.Y."/>
            <person name="Grigoriev I.V."/>
        </authorList>
    </citation>
    <scope>NUCLEOTIDE SEQUENCE [LARGE SCALE GENOMIC DNA]</scope>
</reference>
<proteinExistence type="predicted"/>
<feature type="chain" id="PRO_5020214800" evidence="2">
    <location>
        <begin position="23"/>
        <end position="220"/>
    </location>
</feature>
<organism evidence="3 4">
    <name type="scientific">Piptocephalis cylindrospora</name>
    <dbReference type="NCBI Taxonomy" id="1907219"/>
    <lineage>
        <taxon>Eukaryota</taxon>
        <taxon>Fungi</taxon>
        <taxon>Fungi incertae sedis</taxon>
        <taxon>Zoopagomycota</taxon>
        <taxon>Zoopagomycotina</taxon>
        <taxon>Zoopagomycetes</taxon>
        <taxon>Zoopagales</taxon>
        <taxon>Piptocephalidaceae</taxon>
        <taxon>Piptocephalis</taxon>
    </lineage>
</organism>
<keyword evidence="4" id="KW-1185">Reference proteome</keyword>
<feature type="compositionally biased region" description="Low complexity" evidence="1">
    <location>
        <begin position="176"/>
        <end position="205"/>
    </location>
</feature>
<protein>
    <submittedName>
        <fullName evidence="3">Uncharacterized protein</fullName>
    </submittedName>
</protein>
<feature type="signal peptide" evidence="2">
    <location>
        <begin position="1"/>
        <end position="22"/>
    </location>
</feature>
<evidence type="ECO:0000313" key="4">
    <source>
        <dbReference type="Proteomes" id="UP000267251"/>
    </source>
</evidence>
<evidence type="ECO:0000256" key="2">
    <source>
        <dbReference type="SAM" id="SignalP"/>
    </source>
</evidence>